<sequence>MWDYTDASLWAHAQAFSDFMKPEKYDGAAMMGVFLDYVRRTRRFDAFTAIPNLGGVAELTTVDDVVEQFGADIPSNLQRGFQLAFSFNNPNATVYMELIKISEKGLSKVANVEGIFVEFLSLYMFQS</sequence>
<gene>
    <name evidence="1" type="ORF">P174DRAFT_421447</name>
</gene>
<dbReference type="GeneID" id="36532277"/>
<dbReference type="VEuPathDB" id="FungiDB:P174DRAFT_421447"/>
<comment type="caution">
    <text evidence="1">The sequence shown here is derived from an EMBL/GenBank/DDBJ whole genome shotgun (WGS) entry which is preliminary data.</text>
</comment>
<name>A0A2I1C439_ASPN1</name>
<reference evidence="2" key="1">
    <citation type="journal article" date="2018" name="Proc. Natl. Acad. Sci. U.S.A.">
        <title>Linking secondary metabolites to gene clusters through genome sequencing of six diverse Aspergillus species.</title>
        <authorList>
            <person name="Kaerboelling I."/>
            <person name="Vesth T.C."/>
            <person name="Frisvad J.C."/>
            <person name="Nybo J.L."/>
            <person name="Theobald S."/>
            <person name="Kuo A."/>
            <person name="Bowyer P."/>
            <person name="Matsuda Y."/>
            <person name="Mondo S."/>
            <person name="Lyhne E.K."/>
            <person name="Kogle M.E."/>
            <person name="Clum A."/>
            <person name="Lipzen A."/>
            <person name="Salamov A."/>
            <person name="Ngan C.Y."/>
            <person name="Daum C."/>
            <person name="Chiniquy J."/>
            <person name="Barry K."/>
            <person name="LaButti K."/>
            <person name="Haridas S."/>
            <person name="Simmons B.A."/>
            <person name="Magnuson J.K."/>
            <person name="Mortensen U.H."/>
            <person name="Larsen T.O."/>
            <person name="Grigoriev I.V."/>
            <person name="Baker S.E."/>
            <person name="Andersen M.R."/>
        </authorList>
    </citation>
    <scope>NUCLEOTIDE SEQUENCE [LARGE SCALE GENOMIC DNA]</scope>
    <source>
        <strain evidence="2">IBT 16806</strain>
    </source>
</reference>
<dbReference type="RefSeq" id="XP_024680973.1">
    <property type="nucleotide sequence ID" value="XM_024824952.1"/>
</dbReference>
<keyword evidence="2" id="KW-1185">Reference proteome</keyword>
<evidence type="ECO:0000313" key="1">
    <source>
        <dbReference type="EMBL" id="PKX92378.1"/>
    </source>
</evidence>
<dbReference type="AlphaFoldDB" id="A0A2I1C439"/>
<dbReference type="Proteomes" id="UP000234474">
    <property type="component" value="Unassembled WGS sequence"/>
</dbReference>
<dbReference type="EMBL" id="MSZS01000005">
    <property type="protein sequence ID" value="PKX92378.1"/>
    <property type="molecule type" value="Genomic_DNA"/>
</dbReference>
<organism evidence="1 2">
    <name type="scientific">Aspergillus novofumigatus (strain IBT 16806)</name>
    <dbReference type="NCBI Taxonomy" id="1392255"/>
    <lineage>
        <taxon>Eukaryota</taxon>
        <taxon>Fungi</taxon>
        <taxon>Dikarya</taxon>
        <taxon>Ascomycota</taxon>
        <taxon>Pezizomycotina</taxon>
        <taxon>Eurotiomycetes</taxon>
        <taxon>Eurotiomycetidae</taxon>
        <taxon>Eurotiales</taxon>
        <taxon>Aspergillaceae</taxon>
        <taxon>Aspergillus</taxon>
        <taxon>Aspergillus subgen. Fumigati</taxon>
    </lineage>
</organism>
<accession>A0A2I1C439</accession>
<dbReference type="OrthoDB" id="2151789at2759"/>
<proteinExistence type="predicted"/>
<dbReference type="STRING" id="1392255.A0A2I1C439"/>
<evidence type="ECO:0000313" key="2">
    <source>
        <dbReference type="Proteomes" id="UP000234474"/>
    </source>
</evidence>
<protein>
    <submittedName>
        <fullName evidence="1">Uncharacterized protein</fullName>
    </submittedName>
</protein>